<gene>
    <name evidence="1" type="ORF">DLM_1776</name>
</gene>
<reference evidence="2" key="1">
    <citation type="journal article" date="2017" name="Biotechnol. Biofuels">
        <title>Evaluation of environmental bacterial communities as a factor affecting the growth of duckweed Lemna minor.</title>
        <authorList>
            <person name="Ishizawa H."/>
            <person name="Kuroda M."/>
            <person name="Morikawa M."/>
            <person name="Ike M."/>
        </authorList>
    </citation>
    <scope>NUCLEOTIDE SEQUENCE [LARGE SCALE GENOMIC DNA]</scope>
    <source>
        <strain evidence="2">H3</strain>
    </source>
</reference>
<accession>A0A3G9GH17</accession>
<organism evidence="1 2">
    <name type="scientific">Aquitalea magnusonii</name>
    <dbReference type="NCBI Taxonomy" id="332411"/>
    <lineage>
        <taxon>Bacteria</taxon>
        <taxon>Pseudomonadati</taxon>
        <taxon>Pseudomonadota</taxon>
        <taxon>Betaproteobacteria</taxon>
        <taxon>Neisseriales</taxon>
        <taxon>Chromobacteriaceae</taxon>
        <taxon>Aquitalea</taxon>
    </lineage>
</organism>
<dbReference type="EMBL" id="AP018823">
    <property type="protein sequence ID" value="BBF85392.1"/>
    <property type="molecule type" value="Genomic_DNA"/>
</dbReference>
<keyword evidence="2" id="KW-1185">Reference proteome</keyword>
<dbReference type="Proteomes" id="UP000198290">
    <property type="component" value="Chromosome"/>
</dbReference>
<evidence type="ECO:0000313" key="2">
    <source>
        <dbReference type="Proteomes" id="UP000198290"/>
    </source>
</evidence>
<sequence>MFADDIGDDGVLHDYANSDNTGAAGVFANAGGPSGPAYTVINDEPYWNVGNGR</sequence>
<reference evidence="1 2" key="2">
    <citation type="journal article" date="2017" name="Genome Announc.">
        <title>Draft genome sequence of Aquitalea magnusonii strain H3, a plant growth-promoting bacterium of duckweed Lemna minor.</title>
        <authorList>
            <person name="Ishizawa H."/>
            <person name="Kuroda M."/>
            <person name="Ike M."/>
        </authorList>
    </citation>
    <scope>NUCLEOTIDE SEQUENCE [LARGE SCALE GENOMIC DNA]</scope>
    <source>
        <strain evidence="1 2">H3</strain>
    </source>
</reference>
<evidence type="ECO:0000313" key="1">
    <source>
        <dbReference type="EMBL" id="BBF85392.1"/>
    </source>
</evidence>
<proteinExistence type="predicted"/>
<reference evidence="2" key="3">
    <citation type="journal article" date="2017" name="Plant Physiol. Biochem.">
        <title>Differential oxidative and antioxidative response of duckweed Lemna minor toward plant growth promoting/inhibiting bacteria.</title>
        <authorList>
            <person name="Ishizawa H."/>
            <person name="Kuroda M."/>
            <person name="Morikawa M."/>
            <person name="Ike M."/>
        </authorList>
    </citation>
    <scope>NUCLEOTIDE SEQUENCE [LARGE SCALE GENOMIC DNA]</scope>
    <source>
        <strain evidence="2">H3</strain>
    </source>
</reference>
<name>A0A3G9GH17_9NEIS</name>
<protein>
    <submittedName>
        <fullName evidence="1">Uncharacterized protein</fullName>
    </submittedName>
</protein>
<dbReference type="AlphaFoldDB" id="A0A3G9GH17"/>
<dbReference type="KEGG" id="amah:DLM_1776"/>